<dbReference type="Pfam" id="PF20369">
    <property type="entry name" value="DUF6664"/>
    <property type="match status" value="1"/>
</dbReference>
<dbReference type="InterPro" id="IPR046605">
    <property type="entry name" value="DUF6664"/>
</dbReference>
<feature type="domain" description="DUF6664" evidence="1">
    <location>
        <begin position="25"/>
        <end position="103"/>
    </location>
</feature>
<sequence>MRIIKNAILKIPWIKESDMDVDKRIVEYLKEHNQEYMDLGKEVDKILDDYPILSQLLDKENAITLTEEQHKAYRKYIFLKEDMENLERSGRYLMGQADMIPYMIVMSQIERKLEKDNGNYKELKKTQKDLFMKGLRDGYKLAQILKEE</sequence>
<dbReference type="Proteomes" id="UP000462363">
    <property type="component" value="Unassembled WGS sequence"/>
</dbReference>
<accession>A0A844F9I3</accession>
<gene>
    <name evidence="2" type="ORF">FYJ37_00010</name>
</gene>
<dbReference type="RefSeq" id="WP_154322416.1">
    <property type="nucleotide sequence ID" value="NZ_CP045695.1"/>
</dbReference>
<comment type="caution">
    <text evidence="2">The sequence shown here is derived from an EMBL/GenBank/DDBJ whole genome shotgun (WGS) entry which is preliminary data.</text>
</comment>
<evidence type="ECO:0000259" key="1">
    <source>
        <dbReference type="Pfam" id="PF20369"/>
    </source>
</evidence>
<dbReference type="EMBL" id="VUMB01000001">
    <property type="protein sequence ID" value="MSS38774.1"/>
    <property type="molecule type" value="Genomic_DNA"/>
</dbReference>
<name>A0A844F9I3_CLOSV</name>
<evidence type="ECO:0000313" key="3">
    <source>
        <dbReference type="Proteomes" id="UP000462363"/>
    </source>
</evidence>
<proteinExistence type="predicted"/>
<evidence type="ECO:0000313" key="2">
    <source>
        <dbReference type="EMBL" id="MSS38774.1"/>
    </source>
</evidence>
<protein>
    <recommendedName>
        <fullName evidence="1">DUF6664 domain-containing protein</fullName>
    </recommendedName>
</protein>
<organism evidence="2 3">
    <name type="scientific">Clostridium scindens (strain JCM 10418 / VPI 12708)</name>
    <dbReference type="NCBI Taxonomy" id="29347"/>
    <lineage>
        <taxon>Bacteria</taxon>
        <taxon>Bacillati</taxon>
        <taxon>Bacillota</taxon>
        <taxon>Clostridia</taxon>
        <taxon>Lachnospirales</taxon>
        <taxon>Lachnospiraceae</taxon>
    </lineage>
</organism>
<reference evidence="2 3" key="1">
    <citation type="submission" date="2019-08" db="EMBL/GenBank/DDBJ databases">
        <title>In-depth cultivation of the pig gut microbiome towards novel bacterial diversity and tailored functional studies.</title>
        <authorList>
            <person name="Wylensek D."/>
            <person name="Hitch T.C.A."/>
            <person name="Clavel T."/>
        </authorList>
    </citation>
    <scope>NUCLEOTIDE SEQUENCE [LARGE SCALE GENOMIC DNA]</scope>
    <source>
        <strain evidence="2 3">BL-389-WT-3D</strain>
    </source>
</reference>
<dbReference type="AlphaFoldDB" id="A0A844F9I3"/>